<evidence type="ECO:0000256" key="4">
    <source>
        <dbReference type="RuleBase" id="RU365026"/>
    </source>
</evidence>
<evidence type="ECO:0000259" key="5">
    <source>
        <dbReference type="Pfam" id="PF03081"/>
    </source>
</evidence>
<dbReference type="Pfam" id="PF20669">
    <property type="entry name" value="Exo70_N"/>
    <property type="match status" value="1"/>
</dbReference>
<dbReference type="PANTHER" id="PTHR12542">
    <property type="entry name" value="EXOCYST COMPLEX PROTEIN EXO70"/>
    <property type="match status" value="1"/>
</dbReference>
<protein>
    <recommendedName>
        <fullName evidence="4">Exocyst complex protein EXO70</fullName>
    </recommendedName>
</protein>
<dbReference type="GO" id="GO:0000145">
    <property type="term" value="C:exocyst"/>
    <property type="evidence" value="ECO:0007669"/>
    <property type="project" value="InterPro"/>
</dbReference>
<keyword evidence="2 4" id="KW-0813">Transport</keyword>
<comment type="subcellular location">
    <subcellularLocation>
        <location evidence="4">Bud</location>
    </subcellularLocation>
    <subcellularLocation>
        <location evidence="4">Bud neck</location>
    </subcellularLocation>
</comment>
<dbReference type="AlphaFoldDB" id="A0AAN7ZNU8"/>
<keyword evidence="3 4" id="KW-0268">Exocytosis</keyword>
<reference evidence="6" key="1">
    <citation type="submission" date="2023-08" db="EMBL/GenBank/DDBJ databases">
        <title>Black Yeasts Isolated from many extreme environments.</title>
        <authorList>
            <person name="Coleine C."/>
            <person name="Stajich J.E."/>
            <person name="Selbmann L."/>
        </authorList>
    </citation>
    <scope>NUCLEOTIDE SEQUENCE</scope>
    <source>
        <strain evidence="6">CCFEE 5810</strain>
    </source>
</reference>
<dbReference type="InterPro" id="IPR016159">
    <property type="entry name" value="Cullin_repeat-like_dom_sf"/>
</dbReference>
<dbReference type="Proteomes" id="UP001310594">
    <property type="component" value="Unassembled WGS sequence"/>
</dbReference>
<comment type="function">
    <text evidence="4">Involved in the secretory pathway as part of the exocyst complex which tethers secretory vesicles to the sites of exocytosis. Also plays a role in the assembly of the exocyst.</text>
</comment>
<comment type="similarity">
    <text evidence="1 4">Belongs to the EXO70 family.</text>
</comment>
<dbReference type="Pfam" id="PF03081">
    <property type="entry name" value="Exo70_C"/>
    <property type="match status" value="1"/>
</dbReference>
<evidence type="ECO:0000256" key="3">
    <source>
        <dbReference type="ARBA" id="ARBA00022483"/>
    </source>
</evidence>
<organism evidence="6 7">
    <name type="scientific">Elasticomyces elasticus</name>
    <dbReference type="NCBI Taxonomy" id="574655"/>
    <lineage>
        <taxon>Eukaryota</taxon>
        <taxon>Fungi</taxon>
        <taxon>Dikarya</taxon>
        <taxon>Ascomycota</taxon>
        <taxon>Pezizomycotina</taxon>
        <taxon>Dothideomycetes</taxon>
        <taxon>Dothideomycetidae</taxon>
        <taxon>Mycosphaerellales</taxon>
        <taxon>Teratosphaeriaceae</taxon>
        <taxon>Elasticomyces</taxon>
    </lineage>
</organism>
<gene>
    <name evidence="6" type="primary">EXO70</name>
    <name evidence="6" type="ORF">LTR97_005406</name>
</gene>
<evidence type="ECO:0000313" key="6">
    <source>
        <dbReference type="EMBL" id="KAK5700889.1"/>
    </source>
</evidence>
<sequence>MLATRRAAHAEESAEVEVLFANVKKMKAVTKKIEASMARLDQSGRTVQEAIGPVYGNTQRLQTQNDNIDRIQAAIGKLREPIDMQDREERILRSRPDRVGLQEYISSIDRTSQALRSLKSTNMRSNQQVISNLTNLLQIGTESLEGVFRDMLREDSQPIEPLKQITTGKDYPRMSSNKASQLRTVNQHIAGYASQAAQTSELAPSAKVYAHERGQYIMLSLQNLATASKSTARKVDASAVYRQGSNGIGSYAQGLQGMYTAEYDNICHIFSRDEWGPVLLATCQSSLAAFASTLRDLDAHVRENILTDCYLAYEIIEVVSGMSHHLESKTGELKYALSEALKPVRETAKSSLSILLNDTRTKVQQMQALPVDGSTVPLTTEVMTRLQLMTAYLPPLSSIMRSLGDGGWSSPSATSSTTSIPTIKSFDVGADGKQLFAHYATDTIETLISTLESRSRSLLRGKGLQGVFLANNICVVERMIRNSELDSLLQGTQPKIDAWRKKASTSYNEAWRDATKELLDTQYTARAARPPSTGVAVDSGAILKSLNSKDRDDVKKKFTNFNTNFDELVTKHKSYKMEPEVRQTLAGELTFVGTMYERFWQRYHEVDKGRGKYVKYDKQQMSALLAGL</sequence>
<dbReference type="SUPFAM" id="SSF74788">
    <property type="entry name" value="Cullin repeat-like"/>
    <property type="match status" value="1"/>
</dbReference>
<proteinExistence type="inferred from homology"/>
<keyword evidence="4" id="KW-0653">Protein transport</keyword>
<dbReference type="Gene3D" id="1.20.1280.170">
    <property type="entry name" value="Exocyst complex component Exo70"/>
    <property type="match status" value="1"/>
</dbReference>
<feature type="domain" description="Exocyst complex subunit Exo70 C-terminal" evidence="5">
    <location>
        <begin position="245"/>
        <end position="626"/>
    </location>
</feature>
<evidence type="ECO:0000256" key="2">
    <source>
        <dbReference type="ARBA" id="ARBA00022448"/>
    </source>
</evidence>
<dbReference type="InterPro" id="IPR046364">
    <property type="entry name" value="Exo70_C"/>
</dbReference>
<dbReference type="GO" id="GO:0006887">
    <property type="term" value="P:exocytosis"/>
    <property type="evidence" value="ECO:0007669"/>
    <property type="project" value="UniProtKB-KW"/>
</dbReference>
<dbReference type="GO" id="GO:0005546">
    <property type="term" value="F:phosphatidylinositol-4,5-bisphosphate binding"/>
    <property type="evidence" value="ECO:0007669"/>
    <property type="project" value="InterPro"/>
</dbReference>
<name>A0AAN7ZNU8_9PEZI</name>
<evidence type="ECO:0000256" key="1">
    <source>
        <dbReference type="ARBA" id="ARBA00006756"/>
    </source>
</evidence>
<accession>A0AAN7ZNU8</accession>
<comment type="caution">
    <text evidence="6">The sequence shown here is derived from an EMBL/GenBank/DDBJ whole genome shotgun (WGS) entry which is preliminary data.</text>
</comment>
<dbReference type="GO" id="GO:0005935">
    <property type="term" value="C:cellular bud neck"/>
    <property type="evidence" value="ECO:0007669"/>
    <property type="project" value="UniProtKB-SubCell"/>
</dbReference>
<dbReference type="EMBL" id="JAVRQU010000007">
    <property type="protein sequence ID" value="KAK5700889.1"/>
    <property type="molecule type" value="Genomic_DNA"/>
</dbReference>
<dbReference type="PANTHER" id="PTHR12542:SF41">
    <property type="entry name" value="EXOCYST COMPLEX COMPONENT 7"/>
    <property type="match status" value="1"/>
</dbReference>
<dbReference type="GO" id="GO:0015031">
    <property type="term" value="P:protein transport"/>
    <property type="evidence" value="ECO:0007669"/>
    <property type="project" value="UniProtKB-KW"/>
</dbReference>
<dbReference type="InterPro" id="IPR004140">
    <property type="entry name" value="Exo70"/>
</dbReference>
<evidence type="ECO:0000313" key="7">
    <source>
        <dbReference type="Proteomes" id="UP001310594"/>
    </source>
</evidence>